<dbReference type="AlphaFoldDB" id="A0AAV6UR95"/>
<proteinExistence type="predicted"/>
<sequence length="120" mass="12801">MVQSLQATPLHLKLHSPGPHASSTGCLPSRTTTRAASPRPGKTGGDLEGLQKAPWSRNSNYYLRTIPGLAESGGRRDCATPASGLALRKNKEGLILERQDSLLRGGSGWCLVNNGEIRRA</sequence>
<feature type="compositionally biased region" description="Polar residues" evidence="1">
    <location>
        <begin position="21"/>
        <end position="35"/>
    </location>
</feature>
<accession>A0AAV6UR95</accession>
<keyword evidence="3" id="KW-1185">Reference proteome</keyword>
<protein>
    <submittedName>
        <fullName evidence="2">Uncharacterized protein</fullName>
    </submittedName>
</protein>
<reference evidence="2 3" key="1">
    <citation type="journal article" date="2022" name="Nat. Ecol. Evol.">
        <title>A masculinizing supergene underlies an exaggerated male reproductive morph in a spider.</title>
        <authorList>
            <person name="Hendrickx F."/>
            <person name="De Corte Z."/>
            <person name="Sonet G."/>
            <person name="Van Belleghem S.M."/>
            <person name="Kostlbacher S."/>
            <person name="Vangestel C."/>
        </authorList>
    </citation>
    <scope>NUCLEOTIDE SEQUENCE [LARGE SCALE GENOMIC DNA]</scope>
    <source>
        <strain evidence="2">W744_W776</strain>
    </source>
</reference>
<evidence type="ECO:0000256" key="1">
    <source>
        <dbReference type="SAM" id="MobiDB-lite"/>
    </source>
</evidence>
<comment type="caution">
    <text evidence="2">The sequence shown here is derived from an EMBL/GenBank/DDBJ whole genome shotgun (WGS) entry which is preliminary data.</text>
</comment>
<name>A0AAV6UR95_9ARAC</name>
<feature type="region of interest" description="Disordered" evidence="1">
    <location>
        <begin position="1"/>
        <end position="52"/>
    </location>
</feature>
<gene>
    <name evidence="2" type="ORF">JTE90_022714</name>
</gene>
<evidence type="ECO:0000313" key="3">
    <source>
        <dbReference type="Proteomes" id="UP000827092"/>
    </source>
</evidence>
<dbReference type="EMBL" id="JAFNEN010000311">
    <property type="protein sequence ID" value="KAG8186125.1"/>
    <property type="molecule type" value="Genomic_DNA"/>
</dbReference>
<dbReference type="Proteomes" id="UP000827092">
    <property type="component" value="Unassembled WGS sequence"/>
</dbReference>
<organism evidence="2 3">
    <name type="scientific">Oedothorax gibbosus</name>
    <dbReference type="NCBI Taxonomy" id="931172"/>
    <lineage>
        <taxon>Eukaryota</taxon>
        <taxon>Metazoa</taxon>
        <taxon>Ecdysozoa</taxon>
        <taxon>Arthropoda</taxon>
        <taxon>Chelicerata</taxon>
        <taxon>Arachnida</taxon>
        <taxon>Araneae</taxon>
        <taxon>Araneomorphae</taxon>
        <taxon>Entelegynae</taxon>
        <taxon>Araneoidea</taxon>
        <taxon>Linyphiidae</taxon>
        <taxon>Erigoninae</taxon>
        <taxon>Oedothorax</taxon>
    </lineage>
</organism>
<evidence type="ECO:0000313" key="2">
    <source>
        <dbReference type="EMBL" id="KAG8186125.1"/>
    </source>
</evidence>